<dbReference type="KEGG" id="bhu:bhn_I0022"/>
<dbReference type="RefSeq" id="WP_071174883.1">
    <property type="nucleotide sequence ID" value="NZ_CP017831.1"/>
</dbReference>
<dbReference type="Proteomes" id="UP000179284">
    <property type="component" value="Chromosome I"/>
</dbReference>
<accession>A0A1D9NXF5</accession>
<gene>
    <name evidence="1" type="ORF">bhn_I0022</name>
</gene>
<dbReference type="EMBL" id="CP017831">
    <property type="protein sequence ID" value="AOZ95058.1"/>
    <property type="molecule type" value="Genomic_DNA"/>
</dbReference>
<reference evidence="2" key="1">
    <citation type="submission" date="2016-10" db="EMBL/GenBank/DDBJ databases">
        <title>The complete genome sequence of the rumen bacterium Butyrivibrio hungatei MB2003.</title>
        <authorList>
            <person name="Palevich N."/>
            <person name="Kelly W.J."/>
            <person name="Leahy S.C."/>
            <person name="Altermann E."/>
            <person name="Rakonjac J."/>
            <person name="Attwood G.T."/>
        </authorList>
    </citation>
    <scope>NUCLEOTIDE SEQUENCE [LARGE SCALE GENOMIC DNA]</scope>
    <source>
        <strain evidence="2">MB2003</strain>
    </source>
</reference>
<dbReference type="AlphaFoldDB" id="A0A1D9NXF5"/>
<proteinExistence type="predicted"/>
<evidence type="ECO:0000313" key="2">
    <source>
        <dbReference type="Proteomes" id="UP000179284"/>
    </source>
</evidence>
<sequence>MKKENMTSKNFIKRLLITVLALVVFVGGVVFVFDPFYHYHGPWLGLKAILNDKEYQCIGTLRHFDYDTLLVGSSVMENNDNAWYDEAYGVKSIKAIRSYGATADLCYLMDEAYKNHDIKYVFYNIDPSALNADAVTTYESTGCPMYLYDHNPLNDVQYLFNKDVLLEKIPYQIANSYLGNYNEGLSYNWAKWKTFSSDMALGLYYRPIDVVDMMDEHVYDDVLADNIALLTKEVEAHPETQFMFFYPAYSMLWWDGVYRTGQRDAYIYCEKEMTKALLQYDNVRIFCFQNEPDVTTNLENYMDSIHFSPEINRLMLDQMIAGEYEMTLDNYEEILDGVKEFSDSVVNELIIPYEEQDKLTYEIR</sequence>
<evidence type="ECO:0000313" key="1">
    <source>
        <dbReference type="EMBL" id="AOZ95058.1"/>
    </source>
</evidence>
<protein>
    <submittedName>
        <fullName evidence="1">Uncharacterized protein</fullName>
    </submittedName>
</protein>
<keyword evidence="2" id="KW-1185">Reference proteome</keyword>
<name>A0A1D9NXF5_9FIRM</name>
<organism evidence="1 2">
    <name type="scientific">Butyrivibrio hungatei</name>
    <dbReference type="NCBI Taxonomy" id="185008"/>
    <lineage>
        <taxon>Bacteria</taxon>
        <taxon>Bacillati</taxon>
        <taxon>Bacillota</taxon>
        <taxon>Clostridia</taxon>
        <taxon>Lachnospirales</taxon>
        <taxon>Lachnospiraceae</taxon>
        <taxon>Butyrivibrio</taxon>
    </lineage>
</organism>